<evidence type="ECO:0000313" key="1">
    <source>
        <dbReference type="EMBL" id="UNP29074.1"/>
    </source>
</evidence>
<dbReference type="Proteomes" id="UP000829194">
    <property type="component" value="Chromosome"/>
</dbReference>
<dbReference type="EMBL" id="CP093547">
    <property type="protein sequence ID" value="UNP29074.1"/>
    <property type="molecule type" value="Genomic_DNA"/>
</dbReference>
<protein>
    <submittedName>
        <fullName evidence="1">DUF3348 domain-containing protein</fullName>
    </submittedName>
</protein>
<gene>
    <name evidence="1" type="ORF">MOV92_21815</name>
</gene>
<dbReference type="Pfam" id="PF11828">
    <property type="entry name" value="DUF3348"/>
    <property type="match status" value="1"/>
</dbReference>
<dbReference type="RefSeq" id="WP_057944587.1">
    <property type="nucleotide sequence ID" value="NZ_CP011131.1"/>
</dbReference>
<name>A0ABY3X944_9GAMM</name>
<reference evidence="1 2" key="1">
    <citation type="submission" date="2022-03" db="EMBL/GenBank/DDBJ databases">
        <title>Complete genome sequence of Lysobacter capsici VKM B-2533 and Lysobacter gummosus 10.1.1, promising sources of lytic agents.</title>
        <authorList>
            <person name="Tarlachkov S.V."/>
            <person name="Kudryakova I.V."/>
            <person name="Afoshin A.S."/>
            <person name="Leontyevskaya E.A."/>
            <person name="Leontyevskaya N.V."/>
        </authorList>
    </citation>
    <scope>NUCLEOTIDE SEQUENCE [LARGE SCALE GENOMIC DNA]</scope>
    <source>
        <strain evidence="1 2">10.1.1</strain>
    </source>
</reference>
<organism evidence="1 2">
    <name type="scientific">Lysobacter gummosus</name>
    <dbReference type="NCBI Taxonomy" id="262324"/>
    <lineage>
        <taxon>Bacteria</taxon>
        <taxon>Pseudomonadati</taxon>
        <taxon>Pseudomonadota</taxon>
        <taxon>Gammaproteobacteria</taxon>
        <taxon>Lysobacterales</taxon>
        <taxon>Lysobacteraceae</taxon>
        <taxon>Lysobacter</taxon>
    </lineage>
</organism>
<evidence type="ECO:0000313" key="2">
    <source>
        <dbReference type="Proteomes" id="UP000829194"/>
    </source>
</evidence>
<keyword evidence="2" id="KW-1185">Reference proteome</keyword>
<dbReference type="InterPro" id="IPR021783">
    <property type="entry name" value="DUF3348"/>
</dbReference>
<proteinExistence type="predicted"/>
<accession>A0ABY3X944</accession>
<sequence length="243" mass="26396">MMQAPRRATVRGPTFIRTLARLTAADLPQPTRSLSDQLSHWIDWTHAVALSTVLDRPAAALDDERIDSAAEADECARVRASLTGAIVGDAAFAAPPPTSGQADADEGPDYAFFRQRYLFLQQTMEAGVGRLRDRLRLKLSAQSADLARLADVDAVMERALSRRERSLLSVAPVLLAEHFERLRQNARAGSDEARVPGEAPAAAGEAWPDVFRKDMQDVLLAELDVRLQPAEGLLAALATNPHG</sequence>